<comment type="caution">
    <text evidence="1">The sequence shown here is derived from an EMBL/GenBank/DDBJ whole genome shotgun (WGS) entry which is preliminary data.</text>
</comment>
<dbReference type="Proteomes" id="UP001172680">
    <property type="component" value="Unassembled WGS sequence"/>
</dbReference>
<name>A0ACC2YI39_9PEZI</name>
<proteinExistence type="predicted"/>
<keyword evidence="2" id="KW-1185">Reference proteome</keyword>
<accession>A0ACC2YI39</accession>
<evidence type="ECO:0000313" key="1">
    <source>
        <dbReference type="EMBL" id="KAJ9634911.1"/>
    </source>
</evidence>
<gene>
    <name evidence="1" type="ORF">H2199_008775</name>
</gene>
<reference evidence="1" key="1">
    <citation type="submission" date="2022-10" db="EMBL/GenBank/DDBJ databases">
        <title>Culturing micro-colonial fungi from biological soil crusts in the Mojave desert and describing Neophaeococcomyces mojavensis, and introducing the new genera and species Taxawa tesnikishii.</title>
        <authorList>
            <person name="Kurbessoian T."/>
            <person name="Stajich J.E."/>
        </authorList>
    </citation>
    <scope>NUCLEOTIDE SEQUENCE</scope>
    <source>
        <strain evidence="1">JES_115</strain>
    </source>
</reference>
<protein>
    <submittedName>
        <fullName evidence="1">Uncharacterized protein</fullName>
    </submittedName>
</protein>
<organism evidence="1 2">
    <name type="scientific">Coniosporium tulheliwenetii</name>
    <dbReference type="NCBI Taxonomy" id="3383036"/>
    <lineage>
        <taxon>Eukaryota</taxon>
        <taxon>Fungi</taxon>
        <taxon>Dikarya</taxon>
        <taxon>Ascomycota</taxon>
        <taxon>Pezizomycotina</taxon>
        <taxon>Dothideomycetes</taxon>
        <taxon>Dothideomycetes incertae sedis</taxon>
        <taxon>Coniosporium</taxon>
    </lineage>
</organism>
<sequence>MARGDEVVADFEKETKAQVAEEDEKTIGAGPAKASASAKKREQKNRFVSKQEGVKAANRKDAKLKHVTINEKRVRKNAKYLAIQLPHPHERKEHYERRLRLAVLPEVVTKTTLQDFTKPGVLVRPWALVMRSVLDNEPHLSSHG</sequence>
<dbReference type="EMBL" id="JAPDRP010000029">
    <property type="protein sequence ID" value="KAJ9634911.1"/>
    <property type="molecule type" value="Genomic_DNA"/>
</dbReference>
<evidence type="ECO:0000313" key="2">
    <source>
        <dbReference type="Proteomes" id="UP001172680"/>
    </source>
</evidence>